<keyword evidence="1" id="KW-0472">Membrane</keyword>
<keyword evidence="1" id="KW-0812">Transmembrane</keyword>
<evidence type="ECO:0000256" key="1">
    <source>
        <dbReference type="SAM" id="Phobius"/>
    </source>
</evidence>
<feature type="transmembrane region" description="Helical" evidence="1">
    <location>
        <begin position="145"/>
        <end position="168"/>
    </location>
</feature>
<dbReference type="EMBL" id="FAXN01000092">
    <property type="protein sequence ID" value="CUV66518.1"/>
    <property type="molecule type" value="Genomic_DNA"/>
</dbReference>
<accession>A0A0S4XRL5</accession>
<keyword evidence="1" id="KW-1133">Transmembrane helix</keyword>
<proteinExistence type="predicted"/>
<reference evidence="2" key="1">
    <citation type="submission" date="2015-11" db="EMBL/GenBank/DDBJ databases">
        <authorList>
            <person name="Zhang Y."/>
            <person name="Guo Z."/>
        </authorList>
    </citation>
    <scope>NUCLEOTIDE SEQUENCE</scope>
    <source>
        <strain evidence="2">BN30871</strain>
    </source>
</reference>
<sequence>MKKRKKLSYKKDQQRKQQRASKAISLLKQYSIKQWLELIRKLNINHNKFNDINNKIRTKPEFLVVVTDFAIRVSKNNINYYNPNIEQIYYLLTSEIELADGPQNIIKLFGVGGLPFLATWQNRFNYAQTNMLGRLHLLYKHYNTYLIENISLSIEDMYIILLAILGVYRNKDMIYFRKEDIASDDISNLTTEKINNFLEYFSKNQDNYIKKAKSDKIYEKSFGKFKYLIRYPIVEIESNLYIVPVFEQLIDTVSNNLYFLLLESFAKKDRNESKKFLDEFGLILENYVLNLARNPFGIKKVLDANRIVKNKNESRCEAVIIHKKKALAIEVKKMYFKRDSIEQMDKEHIDDLLEKHIVKAYQQIENTLNYLCYEKYFGLIVIPDIMIGLSTIKTYLKNKFKDLARFDESVFICTLSSYEALMANTDDNIFLILEHVKERKFNDGDDINMVISEMINGGADIKMKNEFLIKESDKSIELLVK</sequence>
<organism evidence="2">
    <name type="scientific">Sulfurovum sp. enrichment culture clone C5</name>
    <dbReference type="NCBI Taxonomy" id="497650"/>
    <lineage>
        <taxon>Bacteria</taxon>
        <taxon>Pseudomonadati</taxon>
        <taxon>Campylobacterota</taxon>
        <taxon>Epsilonproteobacteria</taxon>
        <taxon>Campylobacterales</taxon>
        <taxon>Sulfurovaceae</taxon>
        <taxon>Sulfurovum</taxon>
        <taxon>environmental samples</taxon>
    </lineage>
</organism>
<name>A0A0S4XRL5_9BACT</name>
<dbReference type="AlphaFoldDB" id="A0A0S4XRL5"/>
<protein>
    <submittedName>
        <fullName evidence="2">Uncharacterized protein</fullName>
    </submittedName>
</protein>
<gene>
    <name evidence="2" type="ORF">BN3087_870038</name>
</gene>
<evidence type="ECO:0000313" key="2">
    <source>
        <dbReference type="EMBL" id="CUV66518.1"/>
    </source>
</evidence>